<name>A0A9W9WUQ2_9EURO</name>
<gene>
    <name evidence="2" type="ORF">N7539_007930</name>
</gene>
<sequence length="378" mass="42681">MNWTGGQLHRHLTRPGNLSQAQKQHFFQSRQQSSGNIRLDQDRLKIGQDIDDSQPGDTVTHDLHDPERGGTEEVINGKSSLPTRSTDPPFTERHDHLERLKRRLLEDTDWAVVSAARPLQIKFTVDREIDRFGKRRRLNDTDRQRMLDANTGQGHSTLFTTTGRPSRARAKSPDPIRIRITKPPFDPNTQLGDGNRRKVNDVGARRCPDTWDTSESNSPARARNKRYSSADQNMHRSAGSTTQLNPSLPSPLQDSMILWAKPRYSKSRQPHRALSDVSCAPTEILPVSSTLMPSDSLSSVNVQSWLPHPVRRKSFSGHVAMHASDLESSSHFPPCFEPHYTPDFQFPELAQVQPSVPVEIFGQLVRNRSISISDTSRC</sequence>
<feature type="region of interest" description="Disordered" evidence="1">
    <location>
        <begin position="1"/>
        <end position="91"/>
    </location>
</feature>
<evidence type="ECO:0000313" key="2">
    <source>
        <dbReference type="EMBL" id="KAJ5475643.1"/>
    </source>
</evidence>
<evidence type="ECO:0000256" key="1">
    <source>
        <dbReference type="SAM" id="MobiDB-lite"/>
    </source>
</evidence>
<reference evidence="2" key="1">
    <citation type="submission" date="2022-12" db="EMBL/GenBank/DDBJ databases">
        <authorList>
            <person name="Petersen C."/>
        </authorList>
    </citation>
    <scope>NUCLEOTIDE SEQUENCE</scope>
    <source>
        <strain evidence="2">IBT 30728</strain>
    </source>
</reference>
<reference evidence="2" key="2">
    <citation type="journal article" date="2023" name="IMA Fungus">
        <title>Comparative genomic study of the Penicillium genus elucidates a diverse pangenome and 15 lateral gene transfer events.</title>
        <authorList>
            <person name="Petersen C."/>
            <person name="Sorensen T."/>
            <person name="Nielsen M.R."/>
            <person name="Sondergaard T.E."/>
            <person name="Sorensen J.L."/>
            <person name="Fitzpatrick D.A."/>
            <person name="Frisvad J.C."/>
            <person name="Nielsen K.L."/>
        </authorList>
    </citation>
    <scope>NUCLEOTIDE SEQUENCE</scope>
    <source>
        <strain evidence="2">IBT 30728</strain>
    </source>
</reference>
<feature type="region of interest" description="Disordered" evidence="1">
    <location>
        <begin position="152"/>
        <end position="250"/>
    </location>
</feature>
<protein>
    <submittedName>
        <fullName evidence="2">Uncharacterized protein</fullName>
    </submittedName>
</protein>
<dbReference type="RefSeq" id="XP_056787396.1">
    <property type="nucleotide sequence ID" value="XM_056937531.1"/>
</dbReference>
<feature type="compositionally biased region" description="Basic and acidic residues" evidence="1">
    <location>
        <begin position="39"/>
        <end position="48"/>
    </location>
</feature>
<dbReference type="AlphaFoldDB" id="A0A9W9WUQ2"/>
<proteinExistence type="predicted"/>
<feature type="compositionally biased region" description="Basic and acidic residues" evidence="1">
    <location>
        <begin position="194"/>
        <end position="209"/>
    </location>
</feature>
<feature type="compositionally biased region" description="Polar residues" evidence="1">
    <location>
        <begin position="77"/>
        <end position="88"/>
    </location>
</feature>
<evidence type="ECO:0000313" key="3">
    <source>
        <dbReference type="Proteomes" id="UP001148312"/>
    </source>
</evidence>
<organism evidence="2 3">
    <name type="scientific">Penicillium diatomitis</name>
    <dbReference type="NCBI Taxonomy" id="2819901"/>
    <lineage>
        <taxon>Eukaryota</taxon>
        <taxon>Fungi</taxon>
        <taxon>Dikarya</taxon>
        <taxon>Ascomycota</taxon>
        <taxon>Pezizomycotina</taxon>
        <taxon>Eurotiomycetes</taxon>
        <taxon>Eurotiomycetidae</taxon>
        <taxon>Eurotiales</taxon>
        <taxon>Aspergillaceae</taxon>
        <taxon>Penicillium</taxon>
    </lineage>
</organism>
<comment type="caution">
    <text evidence="2">The sequence shown here is derived from an EMBL/GenBank/DDBJ whole genome shotgun (WGS) entry which is preliminary data.</text>
</comment>
<accession>A0A9W9WUQ2</accession>
<feature type="compositionally biased region" description="Polar residues" evidence="1">
    <location>
        <begin position="238"/>
        <end position="250"/>
    </location>
</feature>
<feature type="compositionally biased region" description="Polar residues" evidence="1">
    <location>
        <begin position="152"/>
        <end position="164"/>
    </location>
</feature>
<dbReference type="EMBL" id="JAPWDQ010000011">
    <property type="protein sequence ID" value="KAJ5475643.1"/>
    <property type="molecule type" value="Genomic_DNA"/>
</dbReference>
<dbReference type="Proteomes" id="UP001148312">
    <property type="component" value="Unassembled WGS sequence"/>
</dbReference>
<dbReference type="GeneID" id="81627780"/>
<keyword evidence="3" id="KW-1185">Reference proteome</keyword>
<feature type="compositionally biased region" description="Polar residues" evidence="1">
    <location>
        <begin position="16"/>
        <end position="36"/>
    </location>
</feature>
<feature type="compositionally biased region" description="Basic and acidic residues" evidence="1">
    <location>
        <begin position="59"/>
        <end position="71"/>
    </location>
</feature>